<feature type="domain" description="Glycolipid transfer protein" evidence="2">
    <location>
        <begin position="31"/>
        <end position="174"/>
    </location>
</feature>
<protein>
    <submittedName>
        <fullName evidence="3">Pleckstrin homology domain-containing family A member 8</fullName>
    </submittedName>
</protein>
<dbReference type="SUPFAM" id="SSF110004">
    <property type="entry name" value="Glycolipid transfer protein, GLTP"/>
    <property type="match status" value="1"/>
</dbReference>
<dbReference type="EMBL" id="KQ414646">
    <property type="protein sequence ID" value="KOC66609.1"/>
    <property type="molecule type" value="Genomic_DNA"/>
</dbReference>
<evidence type="ECO:0000256" key="1">
    <source>
        <dbReference type="ARBA" id="ARBA00022448"/>
    </source>
</evidence>
<dbReference type="GO" id="GO:0005829">
    <property type="term" value="C:cytosol"/>
    <property type="evidence" value="ECO:0007669"/>
    <property type="project" value="TreeGrafter"/>
</dbReference>
<sequence length="213" mass="24378">MLSPSSSNDDNKDILLSEIEVLFPNVIQDEIETAEFLTAARGIVRILDKFGKVFAAVKHDIEGNIDKLYTKYATDKEDNATLQDIILTENQTETDFIATESLMWLTRDLHMILLFFEKIVQDAKTGTPTEDLAAFLQMSYKETLEPYDGWMAQLLFNLLSRLAPTRSQLLQALAVKRTDDSVTIINRLEIYSIRLRTNVSAIQSFYKIYNLLQ</sequence>
<keyword evidence="4" id="KW-1185">Reference proteome</keyword>
<name>A0A0L7R702_9HYME</name>
<gene>
    <name evidence="3" type="ORF">WH47_09002</name>
</gene>
<dbReference type="GO" id="GO:0016020">
    <property type="term" value="C:membrane"/>
    <property type="evidence" value="ECO:0007669"/>
    <property type="project" value="TreeGrafter"/>
</dbReference>
<accession>A0A0L7R702</accession>
<dbReference type="PANTHER" id="PTHR10219">
    <property type="entry name" value="GLYCOLIPID TRANSFER PROTEIN-RELATED"/>
    <property type="match status" value="1"/>
</dbReference>
<evidence type="ECO:0000259" key="2">
    <source>
        <dbReference type="Pfam" id="PF08718"/>
    </source>
</evidence>
<proteinExistence type="predicted"/>
<dbReference type="Proteomes" id="UP000053825">
    <property type="component" value="Unassembled WGS sequence"/>
</dbReference>
<keyword evidence="1" id="KW-0813">Transport</keyword>
<dbReference type="Pfam" id="PF08718">
    <property type="entry name" value="GLTP"/>
    <property type="match status" value="1"/>
</dbReference>
<organism evidence="3 4">
    <name type="scientific">Habropoda laboriosa</name>
    <dbReference type="NCBI Taxonomy" id="597456"/>
    <lineage>
        <taxon>Eukaryota</taxon>
        <taxon>Metazoa</taxon>
        <taxon>Ecdysozoa</taxon>
        <taxon>Arthropoda</taxon>
        <taxon>Hexapoda</taxon>
        <taxon>Insecta</taxon>
        <taxon>Pterygota</taxon>
        <taxon>Neoptera</taxon>
        <taxon>Endopterygota</taxon>
        <taxon>Hymenoptera</taxon>
        <taxon>Apocrita</taxon>
        <taxon>Aculeata</taxon>
        <taxon>Apoidea</taxon>
        <taxon>Anthophila</taxon>
        <taxon>Apidae</taxon>
        <taxon>Habropoda</taxon>
    </lineage>
</organism>
<dbReference type="AlphaFoldDB" id="A0A0L7R702"/>
<dbReference type="InterPro" id="IPR036497">
    <property type="entry name" value="GLTP_sf"/>
</dbReference>
<dbReference type="OrthoDB" id="205255at2759"/>
<dbReference type="PANTHER" id="PTHR10219:SF25">
    <property type="entry name" value="PLECKSTRIN HOMOLOGY DOMAIN-CONTAINING FAMILY A MEMBER 8"/>
    <property type="match status" value="1"/>
</dbReference>
<evidence type="ECO:0000313" key="4">
    <source>
        <dbReference type="Proteomes" id="UP000053825"/>
    </source>
</evidence>
<dbReference type="GO" id="GO:1902387">
    <property type="term" value="F:ceramide 1-phosphate binding"/>
    <property type="evidence" value="ECO:0007669"/>
    <property type="project" value="TreeGrafter"/>
</dbReference>
<evidence type="ECO:0000313" key="3">
    <source>
        <dbReference type="EMBL" id="KOC66609.1"/>
    </source>
</evidence>
<reference evidence="3 4" key="1">
    <citation type="submission" date="2015-07" db="EMBL/GenBank/DDBJ databases">
        <title>The genome of Habropoda laboriosa.</title>
        <authorList>
            <person name="Pan H."/>
            <person name="Kapheim K."/>
        </authorList>
    </citation>
    <scope>NUCLEOTIDE SEQUENCE [LARGE SCALE GENOMIC DNA]</scope>
    <source>
        <strain evidence="3">0110345459</strain>
    </source>
</reference>
<dbReference type="Gene3D" id="1.10.3520.10">
    <property type="entry name" value="Glycolipid transfer protein"/>
    <property type="match status" value="1"/>
</dbReference>
<dbReference type="STRING" id="597456.A0A0L7R702"/>
<dbReference type="GO" id="GO:1902388">
    <property type="term" value="F:ceramide 1-phosphate transfer activity"/>
    <property type="evidence" value="ECO:0007669"/>
    <property type="project" value="TreeGrafter"/>
</dbReference>
<dbReference type="FunFam" id="1.10.3520.10:FF:000001">
    <property type="entry name" value="Pleckstrin domain-containing family A member 8"/>
    <property type="match status" value="1"/>
</dbReference>
<dbReference type="InterPro" id="IPR014830">
    <property type="entry name" value="Glycolipid_transfer_prot_dom"/>
</dbReference>